<dbReference type="EMBL" id="JADGMS010000010">
    <property type="protein sequence ID" value="KAF9674373.1"/>
    <property type="molecule type" value="Genomic_DNA"/>
</dbReference>
<evidence type="ECO:0000313" key="3">
    <source>
        <dbReference type="Proteomes" id="UP000657918"/>
    </source>
</evidence>
<name>A0A835JTP6_9ROSI</name>
<dbReference type="AlphaFoldDB" id="A0A835JTP6"/>
<dbReference type="OrthoDB" id="258627at2759"/>
<accession>A0A835JTP6</accession>
<keyword evidence="3" id="KW-1185">Reference proteome</keyword>
<feature type="region of interest" description="Disordered" evidence="1">
    <location>
        <begin position="1"/>
        <end position="28"/>
    </location>
</feature>
<comment type="caution">
    <text evidence="2">The sequence shown here is derived from an EMBL/GenBank/DDBJ whole genome shotgun (WGS) entry which is preliminary data.</text>
</comment>
<reference evidence="2 3" key="1">
    <citation type="submission" date="2020-10" db="EMBL/GenBank/DDBJ databases">
        <title>Plant Genome Project.</title>
        <authorList>
            <person name="Zhang R.-G."/>
        </authorList>
    </citation>
    <scope>NUCLEOTIDE SEQUENCE [LARGE SCALE GENOMIC DNA]</scope>
    <source>
        <strain evidence="2">FAFU-HL-1</strain>
        <tissue evidence="2">Leaf</tissue>
    </source>
</reference>
<evidence type="ECO:0000256" key="1">
    <source>
        <dbReference type="SAM" id="MobiDB-lite"/>
    </source>
</evidence>
<proteinExistence type="predicted"/>
<evidence type="ECO:0000313" key="2">
    <source>
        <dbReference type="EMBL" id="KAF9674373.1"/>
    </source>
</evidence>
<organism evidence="2 3">
    <name type="scientific">Salix dunnii</name>
    <dbReference type="NCBI Taxonomy" id="1413687"/>
    <lineage>
        <taxon>Eukaryota</taxon>
        <taxon>Viridiplantae</taxon>
        <taxon>Streptophyta</taxon>
        <taxon>Embryophyta</taxon>
        <taxon>Tracheophyta</taxon>
        <taxon>Spermatophyta</taxon>
        <taxon>Magnoliopsida</taxon>
        <taxon>eudicotyledons</taxon>
        <taxon>Gunneridae</taxon>
        <taxon>Pentapetalae</taxon>
        <taxon>rosids</taxon>
        <taxon>fabids</taxon>
        <taxon>Malpighiales</taxon>
        <taxon>Salicaceae</taxon>
        <taxon>Saliceae</taxon>
        <taxon>Salix</taxon>
    </lineage>
</organism>
<sequence length="179" mass="19697">MKSSSENIGNGPEKATSYIPEEGKDKDAELIENLKTEKEDDGALLTVEIQETIPAQNSSFLSKRPQCDDVSVRRIGDILNDFWEEIEIEGEMINEREGGSVSKSGLSLQLPGEGDLLFFYLEGVGKIIKVEVSITAGEWREIIGLDLILLETTGLANPAPLATVLGWTIYWNQLSSLIL</sequence>
<dbReference type="Proteomes" id="UP000657918">
    <property type="component" value="Unassembled WGS sequence"/>
</dbReference>
<gene>
    <name evidence="2" type="ORF">SADUNF_Sadunf10G0120600</name>
</gene>
<protein>
    <submittedName>
        <fullName evidence="2">Uncharacterized protein</fullName>
    </submittedName>
</protein>